<name>A0ACD3RNH4_LARCR</name>
<reference evidence="1" key="1">
    <citation type="submission" date="2018-11" db="EMBL/GenBank/DDBJ databases">
        <title>The sequence and de novo assembly of Larimichthys crocea genome using PacBio and Hi-C technologies.</title>
        <authorList>
            <person name="Xu P."/>
            <person name="Chen B."/>
            <person name="Zhou Z."/>
            <person name="Ke Q."/>
            <person name="Wu Y."/>
            <person name="Bai H."/>
            <person name="Pu F."/>
        </authorList>
    </citation>
    <scope>NUCLEOTIDE SEQUENCE</scope>
    <source>
        <tissue evidence="1">Muscle</tissue>
    </source>
</reference>
<proteinExistence type="predicted"/>
<comment type="caution">
    <text evidence="1">The sequence shown here is derived from an EMBL/GenBank/DDBJ whole genome shotgun (WGS) entry which is preliminary data.</text>
</comment>
<accession>A0ACD3RNH4</accession>
<evidence type="ECO:0000313" key="2">
    <source>
        <dbReference type="Proteomes" id="UP000793456"/>
    </source>
</evidence>
<keyword evidence="2" id="KW-1185">Reference proteome</keyword>
<dbReference type="EMBL" id="CM011676">
    <property type="protein sequence ID" value="TMS21071.1"/>
    <property type="molecule type" value="Genomic_DNA"/>
</dbReference>
<protein>
    <submittedName>
        <fullName evidence="1">Uncharacterized protein</fullName>
    </submittedName>
</protein>
<organism evidence="1 2">
    <name type="scientific">Larimichthys crocea</name>
    <name type="common">Large yellow croaker</name>
    <name type="synonym">Pseudosciaena crocea</name>
    <dbReference type="NCBI Taxonomy" id="215358"/>
    <lineage>
        <taxon>Eukaryota</taxon>
        <taxon>Metazoa</taxon>
        <taxon>Chordata</taxon>
        <taxon>Craniata</taxon>
        <taxon>Vertebrata</taxon>
        <taxon>Euteleostomi</taxon>
        <taxon>Actinopterygii</taxon>
        <taxon>Neopterygii</taxon>
        <taxon>Teleostei</taxon>
        <taxon>Neoteleostei</taxon>
        <taxon>Acanthomorphata</taxon>
        <taxon>Eupercaria</taxon>
        <taxon>Sciaenidae</taxon>
        <taxon>Larimichthys</taxon>
    </lineage>
</organism>
<gene>
    <name evidence="1" type="ORF">E3U43_015044</name>
</gene>
<evidence type="ECO:0000313" key="1">
    <source>
        <dbReference type="EMBL" id="TMS21071.1"/>
    </source>
</evidence>
<dbReference type="Proteomes" id="UP000793456">
    <property type="component" value="Chromosome III"/>
</dbReference>
<sequence>MDCCIVSALWCLIPLYLLIHFLFFIFGDADFTLLWASLFGHRPGKKLKGLVVWVTGASSGIGEEVAYQLAKCGSRLILSARREDELNRVKRCCLERHGLQDEDILVLPLDLLERTSHEEKTKTVIKYFGHIDILINNGGRTQRSLCVETSLDVYQALIELNYLGTGLPHQAGAALHDAERHWEHCDLSTAYLA</sequence>